<dbReference type="OrthoDB" id="439917at2759"/>
<feature type="signal peptide" evidence="1">
    <location>
        <begin position="1"/>
        <end position="23"/>
    </location>
</feature>
<accession>A0A167GPZ1</accession>
<dbReference type="Pfam" id="PF21671">
    <property type="entry name" value="CPL1-like"/>
    <property type="match status" value="1"/>
</dbReference>
<proteinExistence type="predicted"/>
<dbReference type="Proteomes" id="UP000076738">
    <property type="component" value="Unassembled WGS sequence"/>
</dbReference>
<reference evidence="3 4" key="1">
    <citation type="journal article" date="2016" name="Mol. Biol. Evol.">
        <title>Comparative Genomics of Early-Diverging Mushroom-Forming Fungi Provides Insights into the Origins of Lignocellulose Decay Capabilities.</title>
        <authorList>
            <person name="Nagy L.G."/>
            <person name="Riley R."/>
            <person name="Tritt A."/>
            <person name="Adam C."/>
            <person name="Daum C."/>
            <person name="Floudas D."/>
            <person name="Sun H."/>
            <person name="Yadav J.S."/>
            <person name="Pangilinan J."/>
            <person name="Larsson K.H."/>
            <person name="Matsuura K."/>
            <person name="Barry K."/>
            <person name="Labutti K."/>
            <person name="Kuo R."/>
            <person name="Ohm R.A."/>
            <person name="Bhattacharya S.S."/>
            <person name="Shirouzu T."/>
            <person name="Yoshinaga Y."/>
            <person name="Martin F.M."/>
            <person name="Grigoriev I.V."/>
            <person name="Hibbett D.S."/>
        </authorList>
    </citation>
    <scope>NUCLEOTIDE SEQUENCE [LARGE SCALE GENOMIC DNA]</scope>
    <source>
        <strain evidence="3 4">TUFC12733</strain>
    </source>
</reference>
<name>A0A167GPZ1_CALVF</name>
<feature type="chain" id="PRO_5007887003" description="Protein CPL1-like domain-containing protein" evidence="1">
    <location>
        <begin position="24"/>
        <end position="197"/>
    </location>
</feature>
<keyword evidence="1" id="KW-0732">Signal</keyword>
<protein>
    <recommendedName>
        <fullName evidence="2">Protein CPL1-like domain-containing protein</fullName>
    </recommendedName>
</protein>
<keyword evidence="4" id="KW-1185">Reference proteome</keyword>
<evidence type="ECO:0000259" key="2">
    <source>
        <dbReference type="Pfam" id="PF21671"/>
    </source>
</evidence>
<dbReference type="PANTHER" id="PTHR35192">
    <property type="entry name" value="PROTEIN, PUTATIVE-RELATED"/>
    <property type="match status" value="1"/>
</dbReference>
<sequence length="197" mass="21274">MYTIRFFLGVALSLLALSLPAAAQQHSCRRDSDCSSSVGGGAYCSGNVFSPGVCFFTSCKHGYTLNEDDCITKSFTKYCACKSTTPPGSNYRRKRDLETCPPQYERCPVYHGRGGTECVDTMTDIESCGGCVGLDGSGPGVDCSDIEGAESVSCMDGACVIDECARGFKLDHQRSTCTPISGMRIQNNPLKRNFRME</sequence>
<dbReference type="AlphaFoldDB" id="A0A167GPZ1"/>
<organism evidence="3 4">
    <name type="scientific">Calocera viscosa (strain TUFC12733)</name>
    <dbReference type="NCBI Taxonomy" id="1330018"/>
    <lineage>
        <taxon>Eukaryota</taxon>
        <taxon>Fungi</taxon>
        <taxon>Dikarya</taxon>
        <taxon>Basidiomycota</taxon>
        <taxon>Agaricomycotina</taxon>
        <taxon>Dacrymycetes</taxon>
        <taxon>Dacrymycetales</taxon>
        <taxon>Dacrymycetaceae</taxon>
        <taxon>Calocera</taxon>
    </lineage>
</organism>
<feature type="domain" description="Protein CPL1-like" evidence="2">
    <location>
        <begin position="117"/>
        <end position="177"/>
    </location>
</feature>
<evidence type="ECO:0000313" key="4">
    <source>
        <dbReference type="Proteomes" id="UP000076738"/>
    </source>
</evidence>
<gene>
    <name evidence="3" type="ORF">CALVIDRAFT_602678</name>
</gene>
<evidence type="ECO:0000256" key="1">
    <source>
        <dbReference type="SAM" id="SignalP"/>
    </source>
</evidence>
<dbReference type="InterPro" id="IPR038955">
    <property type="entry name" value="PriA/CPL1_fungi"/>
</dbReference>
<dbReference type="PANTHER" id="PTHR35192:SF2">
    <property type="entry name" value="APPLE DOMAIN-CONTAINING PROTEIN"/>
    <property type="match status" value="1"/>
</dbReference>
<dbReference type="EMBL" id="KV417334">
    <property type="protein sequence ID" value="KZO90785.1"/>
    <property type="molecule type" value="Genomic_DNA"/>
</dbReference>
<evidence type="ECO:0000313" key="3">
    <source>
        <dbReference type="EMBL" id="KZO90785.1"/>
    </source>
</evidence>
<dbReference type="InterPro" id="IPR048661">
    <property type="entry name" value="CPL1-like"/>
</dbReference>